<sequence>MSEVVLPLSQLVGSRLDAEGSVTATSAVCVLDGRAVLVGTSGGSVLVCTPSPECARVLTPHSDTPLHCGAVYDLAVSAHGLVATAGHDGVCCVALLRMLLQSTGVVQCRRISVHTVPVVAVAFLSDGSSVVTLGADGRVVVVEARSGAVLASVSCGVAATCMTCSLDEAHLFVGGRSLAVIDLQHAMRPTSAQLLSSSAGTAAGARTAAWLRLYEWAGQPEAAAAAGAAGESRPQQRTPHGTHICWLSVDAADGALTATFSRRCSRDCLGAEVCGSARWVAGGGRMASQTLWTSTSTSVTDSSAALRRQLLKHRGVTAAAEALQVRCRTTTSTRPPAKRTAASAALWRGRWHDSSITLTGGVPWLGTCVPAAEPSAQASPHDYAVQCSAAPVVGPRTAGEELVVAEAERDALQRECDALVFEIKTRLTRSAAGGRSS</sequence>
<dbReference type="Proteomes" id="UP001430356">
    <property type="component" value="Unassembled WGS sequence"/>
</dbReference>
<dbReference type="InterPro" id="IPR015943">
    <property type="entry name" value="WD40/YVTN_repeat-like_dom_sf"/>
</dbReference>
<dbReference type="InterPro" id="IPR036322">
    <property type="entry name" value="WD40_repeat_dom_sf"/>
</dbReference>
<dbReference type="SUPFAM" id="SSF50978">
    <property type="entry name" value="WD40 repeat-like"/>
    <property type="match status" value="1"/>
</dbReference>
<dbReference type="AlphaFoldDB" id="A0AAW0EN64"/>
<accession>A0AAW0EN64</accession>
<keyword evidence="2" id="KW-1185">Reference proteome</keyword>
<dbReference type="Gene3D" id="2.130.10.10">
    <property type="entry name" value="YVTN repeat-like/Quinoprotein amine dehydrogenase"/>
    <property type="match status" value="1"/>
</dbReference>
<dbReference type="InterPro" id="IPR001680">
    <property type="entry name" value="WD40_rpt"/>
</dbReference>
<dbReference type="EMBL" id="JAECZO010000045">
    <property type="protein sequence ID" value="KAK7194991.1"/>
    <property type="molecule type" value="Genomic_DNA"/>
</dbReference>
<evidence type="ECO:0000313" key="2">
    <source>
        <dbReference type="Proteomes" id="UP001430356"/>
    </source>
</evidence>
<name>A0AAW0EN64_9TRYP</name>
<protein>
    <submittedName>
        <fullName evidence="1">Uncharacterized protein</fullName>
    </submittedName>
</protein>
<evidence type="ECO:0000313" key="1">
    <source>
        <dbReference type="EMBL" id="KAK7194991.1"/>
    </source>
</evidence>
<gene>
    <name evidence="1" type="ORF">NESM_000421700</name>
</gene>
<reference evidence="1 2" key="1">
    <citation type="journal article" date="2021" name="MBio">
        <title>A New Model Trypanosomatid, Novymonas esmeraldas: Genomic Perception of Its 'Candidatus Pandoraea novymonadis' Endosymbiont.</title>
        <authorList>
            <person name="Zakharova A."/>
            <person name="Saura A."/>
            <person name="Butenko A."/>
            <person name="Podesvova L."/>
            <person name="Warmusova S."/>
            <person name="Kostygov A.Y."/>
            <person name="Nenarokova A."/>
            <person name="Lukes J."/>
            <person name="Opperdoes F.R."/>
            <person name="Yurchenko V."/>
        </authorList>
    </citation>
    <scope>NUCLEOTIDE SEQUENCE [LARGE SCALE GENOMIC DNA]</scope>
    <source>
        <strain evidence="1 2">E262AT.01</strain>
    </source>
</reference>
<dbReference type="SMART" id="SM00320">
    <property type="entry name" value="WD40"/>
    <property type="match status" value="2"/>
</dbReference>
<proteinExistence type="predicted"/>
<comment type="caution">
    <text evidence="1">The sequence shown here is derived from an EMBL/GenBank/DDBJ whole genome shotgun (WGS) entry which is preliminary data.</text>
</comment>
<organism evidence="1 2">
    <name type="scientific">Novymonas esmeraldas</name>
    <dbReference type="NCBI Taxonomy" id="1808958"/>
    <lineage>
        <taxon>Eukaryota</taxon>
        <taxon>Discoba</taxon>
        <taxon>Euglenozoa</taxon>
        <taxon>Kinetoplastea</taxon>
        <taxon>Metakinetoplastina</taxon>
        <taxon>Trypanosomatida</taxon>
        <taxon>Trypanosomatidae</taxon>
        <taxon>Novymonas</taxon>
    </lineage>
</organism>